<evidence type="ECO:0000256" key="1">
    <source>
        <dbReference type="ARBA" id="ARBA00022574"/>
    </source>
</evidence>
<organism evidence="4 5">
    <name type="scientific">Mycena pura</name>
    <dbReference type="NCBI Taxonomy" id="153505"/>
    <lineage>
        <taxon>Eukaryota</taxon>
        <taxon>Fungi</taxon>
        <taxon>Dikarya</taxon>
        <taxon>Basidiomycota</taxon>
        <taxon>Agaricomycotina</taxon>
        <taxon>Agaricomycetes</taxon>
        <taxon>Agaricomycetidae</taxon>
        <taxon>Agaricales</taxon>
        <taxon>Marasmiineae</taxon>
        <taxon>Mycenaceae</taxon>
        <taxon>Mycena</taxon>
    </lineage>
</organism>
<comment type="caution">
    <text evidence="4">The sequence shown here is derived from an EMBL/GenBank/DDBJ whole genome shotgun (WGS) entry which is preliminary data.</text>
</comment>
<dbReference type="Proteomes" id="UP001219525">
    <property type="component" value="Unassembled WGS sequence"/>
</dbReference>
<evidence type="ECO:0000313" key="5">
    <source>
        <dbReference type="Proteomes" id="UP001219525"/>
    </source>
</evidence>
<evidence type="ECO:0000313" key="4">
    <source>
        <dbReference type="EMBL" id="KAJ7205057.1"/>
    </source>
</evidence>
<dbReference type="SMART" id="SM00320">
    <property type="entry name" value="WD40"/>
    <property type="match status" value="1"/>
</dbReference>
<dbReference type="AlphaFoldDB" id="A0AAD6VBK1"/>
<dbReference type="PROSITE" id="PS50294">
    <property type="entry name" value="WD_REPEATS_REGION"/>
    <property type="match status" value="1"/>
</dbReference>
<dbReference type="InterPro" id="IPR001680">
    <property type="entry name" value="WD40_rpt"/>
</dbReference>
<dbReference type="PROSITE" id="PS50082">
    <property type="entry name" value="WD_REPEATS_2"/>
    <property type="match status" value="1"/>
</dbReference>
<keyword evidence="5" id="KW-1185">Reference proteome</keyword>
<evidence type="ECO:0000256" key="3">
    <source>
        <dbReference type="PROSITE-ProRule" id="PRU00221"/>
    </source>
</evidence>
<evidence type="ECO:0008006" key="6">
    <source>
        <dbReference type="Google" id="ProtNLM"/>
    </source>
</evidence>
<feature type="repeat" description="WD" evidence="3">
    <location>
        <begin position="4"/>
        <end position="45"/>
    </location>
</feature>
<name>A0AAD6VBK1_9AGAR</name>
<accession>A0AAD6VBK1</accession>
<dbReference type="SUPFAM" id="SSF50978">
    <property type="entry name" value="WD40 repeat-like"/>
    <property type="match status" value="1"/>
</dbReference>
<proteinExistence type="predicted"/>
<dbReference type="InterPro" id="IPR036322">
    <property type="entry name" value="WD40_repeat_dom_sf"/>
</dbReference>
<dbReference type="Pfam" id="PF00400">
    <property type="entry name" value="WD40"/>
    <property type="match status" value="1"/>
</dbReference>
<feature type="non-terminal residue" evidence="4">
    <location>
        <position position="136"/>
    </location>
</feature>
<dbReference type="PANTHER" id="PTHR22847:SF637">
    <property type="entry name" value="WD REPEAT DOMAIN 5B"/>
    <property type="match status" value="1"/>
</dbReference>
<reference evidence="4" key="1">
    <citation type="submission" date="2023-03" db="EMBL/GenBank/DDBJ databases">
        <title>Massive genome expansion in bonnet fungi (Mycena s.s.) driven by repeated elements and novel gene families across ecological guilds.</title>
        <authorList>
            <consortium name="Lawrence Berkeley National Laboratory"/>
            <person name="Harder C.B."/>
            <person name="Miyauchi S."/>
            <person name="Viragh M."/>
            <person name="Kuo A."/>
            <person name="Thoen E."/>
            <person name="Andreopoulos B."/>
            <person name="Lu D."/>
            <person name="Skrede I."/>
            <person name="Drula E."/>
            <person name="Henrissat B."/>
            <person name="Morin E."/>
            <person name="Kohler A."/>
            <person name="Barry K."/>
            <person name="LaButti K."/>
            <person name="Morin E."/>
            <person name="Salamov A."/>
            <person name="Lipzen A."/>
            <person name="Mereny Z."/>
            <person name="Hegedus B."/>
            <person name="Baldrian P."/>
            <person name="Stursova M."/>
            <person name="Weitz H."/>
            <person name="Taylor A."/>
            <person name="Grigoriev I.V."/>
            <person name="Nagy L.G."/>
            <person name="Martin F."/>
            <person name="Kauserud H."/>
        </authorList>
    </citation>
    <scope>NUCLEOTIDE SEQUENCE</scope>
    <source>
        <strain evidence="4">9144</strain>
    </source>
</reference>
<dbReference type="Gene3D" id="2.130.10.10">
    <property type="entry name" value="YVTN repeat-like/Quinoprotein amine dehydrogenase"/>
    <property type="match status" value="1"/>
</dbReference>
<keyword evidence="2" id="KW-0677">Repeat</keyword>
<keyword evidence="1 3" id="KW-0853">WD repeat</keyword>
<sequence length="136" mass="14983">MKKLEGHSDSVWSVAFSPDGTQIVSGSGDETVQIWDALSSSPNPSILQVQSNNITASRSSSLPMPQQSQSWTVHHDGWICDLSQKHLFWYPPEISSTIVSPHCLVNICAKGKTHLNLDPARLGCNWHQCYHTSTSP</sequence>
<dbReference type="PANTHER" id="PTHR22847">
    <property type="entry name" value="WD40 REPEAT PROTEIN"/>
    <property type="match status" value="1"/>
</dbReference>
<dbReference type="GO" id="GO:1990234">
    <property type="term" value="C:transferase complex"/>
    <property type="evidence" value="ECO:0007669"/>
    <property type="project" value="UniProtKB-ARBA"/>
</dbReference>
<gene>
    <name evidence="4" type="ORF">GGX14DRAFT_459200</name>
</gene>
<dbReference type="InterPro" id="IPR015943">
    <property type="entry name" value="WD40/YVTN_repeat-like_dom_sf"/>
</dbReference>
<protein>
    <recommendedName>
        <fullName evidence="6">WD40 repeat-like protein</fullName>
    </recommendedName>
</protein>
<dbReference type="EMBL" id="JARJCW010000045">
    <property type="protein sequence ID" value="KAJ7205057.1"/>
    <property type="molecule type" value="Genomic_DNA"/>
</dbReference>
<evidence type="ECO:0000256" key="2">
    <source>
        <dbReference type="ARBA" id="ARBA00022737"/>
    </source>
</evidence>